<gene>
    <name evidence="1" type="ORF">MKY91_20545</name>
</gene>
<name>A0ABU9VQV7_9BACI</name>
<sequence length="58" mass="6947">MLEQLNDFTIEEKLSFLEFYLEKTKGEEKNHPSDIYRSFTKSVKEFKDKLQKGVTDNE</sequence>
<proteinExistence type="predicted"/>
<evidence type="ECO:0000313" key="2">
    <source>
        <dbReference type="Proteomes" id="UP001418796"/>
    </source>
</evidence>
<evidence type="ECO:0000313" key="1">
    <source>
        <dbReference type="EMBL" id="MEN0645558.1"/>
    </source>
</evidence>
<dbReference type="Proteomes" id="UP001418796">
    <property type="component" value="Unassembled WGS sequence"/>
</dbReference>
<organism evidence="1 2">
    <name type="scientific">Alkalicoccobacillus gibsonii</name>
    <dbReference type="NCBI Taxonomy" id="79881"/>
    <lineage>
        <taxon>Bacteria</taxon>
        <taxon>Bacillati</taxon>
        <taxon>Bacillota</taxon>
        <taxon>Bacilli</taxon>
        <taxon>Bacillales</taxon>
        <taxon>Bacillaceae</taxon>
        <taxon>Alkalicoccobacillus</taxon>
    </lineage>
</organism>
<keyword evidence="2" id="KW-1185">Reference proteome</keyword>
<accession>A0ABU9VQV7</accession>
<dbReference type="EMBL" id="JBCITK010000002">
    <property type="protein sequence ID" value="MEN0645558.1"/>
    <property type="molecule type" value="Genomic_DNA"/>
</dbReference>
<comment type="caution">
    <text evidence="1">The sequence shown here is derived from an EMBL/GenBank/DDBJ whole genome shotgun (WGS) entry which is preliminary data.</text>
</comment>
<reference evidence="1 2" key="1">
    <citation type="submission" date="2024-03" db="EMBL/GenBank/DDBJ databases">
        <title>Bacilli Hybrid Assemblies.</title>
        <authorList>
            <person name="Kovac J."/>
        </authorList>
    </citation>
    <scope>NUCLEOTIDE SEQUENCE [LARGE SCALE GENOMIC DNA]</scope>
    <source>
        <strain evidence="1 2">FSL R7-0666</strain>
    </source>
</reference>
<dbReference type="RefSeq" id="WP_343132225.1">
    <property type="nucleotide sequence ID" value="NZ_JBCITK010000002.1"/>
</dbReference>
<protein>
    <submittedName>
        <fullName evidence="1">Uncharacterized protein</fullName>
    </submittedName>
</protein>